<dbReference type="InterPro" id="IPR003594">
    <property type="entry name" value="HATPase_dom"/>
</dbReference>
<dbReference type="HOGENOM" id="CLU_1114264_0_0_0"/>
<dbReference type="InterPro" id="IPR002645">
    <property type="entry name" value="STAS_dom"/>
</dbReference>
<dbReference type="RefSeq" id="WP_012256948.1">
    <property type="nucleotide sequence ID" value="NC_010175.1"/>
</dbReference>
<dbReference type="PANTHER" id="PTHR33495:SF2">
    <property type="entry name" value="ANTI-SIGMA FACTOR ANTAGONIST TM_1081-RELATED"/>
    <property type="match status" value="1"/>
</dbReference>
<dbReference type="Pfam" id="PF13581">
    <property type="entry name" value="HATPase_c_2"/>
    <property type="match status" value="1"/>
</dbReference>
<organism evidence="4 5">
    <name type="scientific">Chloroflexus aurantiacus (strain ATCC 29366 / DSM 635 / J-10-fl)</name>
    <dbReference type="NCBI Taxonomy" id="324602"/>
    <lineage>
        <taxon>Bacteria</taxon>
        <taxon>Bacillati</taxon>
        <taxon>Chloroflexota</taxon>
        <taxon>Chloroflexia</taxon>
        <taxon>Chloroflexales</taxon>
        <taxon>Chloroflexineae</taxon>
        <taxon>Chloroflexaceae</taxon>
        <taxon>Chloroflexus</taxon>
    </lineage>
</organism>
<dbReference type="SUPFAM" id="SSF52091">
    <property type="entry name" value="SpoIIaa-like"/>
    <property type="match status" value="1"/>
</dbReference>
<evidence type="ECO:0000256" key="2">
    <source>
        <dbReference type="RuleBase" id="RU003749"/>
    </source>
</evidence>
<dbReference type="NCBIfam" id="TIGR00377">
    <property type="entry name" value="ant_ant_sig"/>
    <property type="match status" value="1"/>
</dbReference>
<dbReference type="STRING" id="324602.Caur_1060"/>
<dbReference type="GO" id="GO:0043856">
    <property type="term" value="F:anti-sigma factor antagonist activity"/>
    <property type="evidence" value="ECO:0000318"/>
    <property type="project" value="GO_Central"/>
</dbReference>
<evidence type="ECO:0000313" key="5">
    <source>
        <dbReference type="Proteomes" id="UP000002008"/>
    </source>
</evidence>
<sequence length="249" mass="27612">MESITLTADLDALAKTSAFITAAAERCGLDERATWQVQLAVDEAVTNVIQHAYDPDQPGDFTLSWQCHDQRFIVTVRDHGRQFDPSTVPVPDITSPLEERQVGGLGIYLITRLMDEVHFEFSPQGGNLLTMVKYLPSDQAEEANEVVVIPINDRIDALTAPRLSKTVNEQISQGARQIVLDFSNVPFLSSSGLRALLLIRKELMTLGGELRLAALQPQVHEVFTITGFTQVFNIHPSVTEARAAFSQRR</sequence>
<dbReference type="AlphaFoldDB" id="A9WIJ2"/>
<dbReference type="KEGG" id="cau:Caur_1060"/>
<dbReference type="InterPro" id="IPR036890">
    <property type="entry name" value="HATPase_C_sf"/>
</dbReference>
<dbReference type="Gene3D" id="3.30.565.10">
    <property type="entry name" value="Histidine kinase-like ATPase, C-terminal domain"/>
    <property type="match status" value="1"/>
</dbReference>
<dbReference type="FunFam" id="3.30.565.10:FF:000292">
    <property type="entry name" value="Anti-sigma factor antagonist"/>
    <property type="match status" value="1"/>
</dbReference>
<dbReference type="InterPro" id="IPR003658">
    <property type="entry name" value="Anti-sigma_ant"/>
</dbReference>
<dbReference type="SUPFAM" id="SSF55874">
    <property type="entry name" value="ATPase domain of HSP90 chaperone/DNA topoisomerase II/histidine kinase"/>
    <property type="match status" value="1"/>
</dbReference>
<evidence type="ECO:0000256" key="1">
    <source>
        <dbReference type="ARBA" id="ARBA00009013"/>
    </source>
</evidence>
<dbReference type="InterPro" id="IPR036513">
    <property type="entry name" value="STAS_dom_sf"/>
</dbReference>
<gene>
    <name evidence="4" type="ordered locus">Caur_1060</name>
</gene>
<dbReference type="EnsemblBacteria" id="ABY34292">
    <property type="protein sequence ID" value="ABY34292"/>
    <property type="gene ID" value="Caur_1060"/>
</dbReference>
<feature type="domain" description="STAS" evidence="3">
    <location>
        <begin position="136"/>
        <end position="245"/>
    </location>
</feature>
<comment type="similarity">
    <text evidence="1 2">Belongs to the anti-sigma-factor antagonist family.</text>
</comment>
<evidence type="ECO:0000259" key="3">
    <source>
        <dbReference type="PROSITE" id="PS50801"/>
    </source>
</evidence>
<dbReference type="Pfam" id="PF01740">
    <property type="entry name" value="STAS"/>
    <property type="match status" value="1"/>
</dbReference>
<name>A9WIJ2_CHLAA</name>
<evidence type="ECO:0000313" key="4">
    <source>
        <dbReference type="EMBL" id="ABY34292.1"/>
    </source>
</evidence>
<dbReference type="eggNOG" id="COG2172">
    <property type="taxonomic scope" value="Bacteria"/>
</dbReference>
<keyword evidence="5" id="KW-1185">Reference proteome</keyword>
<protein>
    <recommendedName>
        <fullName evidence="2">Anti-sigma factor antagonist</fullName>
    </recommendedName>
</protein>
<dbReference type="CDD" id="cd16936">
    <property type="entry name" value="HATPase_RsbW-like"/>
    <property type="match status" value="1"/>
</dbReference>
<dbReference type="eggNOG" id="COG1366">
    <property type="taxonomic scope" value="Bacteria"/>
</dbReference>
<dbReference type="InParanoid" id="A9WIJ2"/>
<dbReference type="PROSITE" id="PS50801">
    <property type="entry name" value="STAS"/>
    <property type="match status" value="1"/>
</dbReference>
<dbReference type="PATRIC" id="fig|324602.8.peg.1209"/>
<dbReference type="Proteomes" id="UP000002008">
    <property type="component" value="Chromosome"/>
</dbReference>
<dbReference type="Gene3D" id="3.30.750.24">
    <property type="entry name" value="STAS domain"/>
    <property type="match status" value="1"/>
</dbReference>
<dbReference type="CDD" id="cd07043">
    <property type="entry name" value="STAS_anti-anti-sigma_factors"/>
    <property type="match status" value="1"/>
</dbReference>
<proteinExistence type="inferred from homology"/>
<accession>A9WIJ2</accession>
<reference evidence="5" key="1">
    <citation type="journal article" date="2011" name="BMC Genomics">
        <title>Complete genome sequence of the filamentous anoxygenic phototrophic bacterium Chloroflexus aurantiacus.</title>
        <authorList>
            <person name="Tang K.H."/>
            <person name="Barry K."/>
            <person name="Chertkov O."/>
            <person name="Dalin E."/>
            <person name="Han C.S."/>
            <person name="Hauser L.J."/>
            <person name="Honchak B.M."/>
            <person name="Karbach L.E."/>
            <person name="Land M.L."/>
            <person name="Lapidus A."/>
            <person name="Larimer F.W."/>
            <person name="Mikhailova N."/>
            <person name="Pitluck S."/>
            <person name="Pierson B.K."/>
            <person name="Blankenship R.E."/>
        </authorList>
    </citation>
    <scope>NUCLEOTIDE SEQUENCE [LARGE SCALE GENOMIC DNA]</scope>
    <source>
        <strain evidence="5">ATCC 29366 / DSM 635 / J-10-fl</strain>
    </source>
</reference>
<dbReference type="PANTHER" id="PTHR33495">
    <property type="entry name" value="ANTI-SIGMA FACTOR ANTAGONIST TM_1081-RELATED-RELATED"/>
    <property type="match status" value="1"/>
</dbReference>
<dbReference type="EMBL" id="CP000909">
    <property type="protein sequence ID" value="ABY34292.1"/>
    <property type="molecule type" value="Genomic_DNA"/>
</dbReference>